<proteinExistence type="predicted"/>
<name>A0A168PKZ1_MUCCL</name>
<evidence type="ECO:0000256" key="1">
    <source>
        <dbReference type="SAM" id="SignalP"/>
    </source>
</evidence>
<dbReference type="EMBL" id="AMYB01000001">
    <property type="protein sequence ID" value="OAD07875.1"/>
    <property type="molecule type" value="Genomic_DNA"/>
</dbReference>
<accession>A0A168PKZ1</accession>
<evidence type="ECO:0000313" key="3">
    <source>
        <dbReference type="Proteomes" id="UP000077051"/>
    </source>
</evidence>
<sequence>MRVSLFTVILTVAASVNAAAIQERDISTGVQSCIKDLNVVNFQVLEATDTINQYNNTIPYLHAVRIALAGQRLTGNLTLATTSCGALTSSVTKEESTAVLNVVGSIIPNAETMYSTLLVKKTEFDVTPLVIPLVKAHFTNVTNGFAALDSRLVALTPSEDGAAINAYVNRISSAYTSFKTAYGVA</sequence>
<organism evidence="2 3">
    <name type="scientific">Mucor lusitanicus CBS 277.49</name>
    <dbReference type="NCBI Taxonomy" id="747725"/>
    <lineage>
        <taxon>Eukaryota</taxon>
        <taxon>Fungi</taxon>
        <taxon>Fungi incertae sedis</taxon>
        <taxon>Mucoromycota</taxon>
        <taxon>Mucoromycotina</taxon>
        <taxon>Mucoromycetes</taxon>
        <taxon>Mucorales</taxon>
        <taxon>Mucorineae</taxon>
        <taxon>Mucoraceae</taxon>
        <taxon>Mucor</taxon>
    </lineage>
</organism>
<dbReference type="Proteomes" id="UP000077051">
    <property type="component" value="Unassembled WGS sequence"/>
</dbReference>
<dbReference type="VEuPathDB" id="FungiDB:MUCCIDRAFT_158131"/>
<dbReference type="OrthoDB" id="3485059at2759"/>
<comment type="caution">
    <text evidence="2">The sequence shown here is derived from an EMBL/GenBank/DDBJ whole genome shotgun (WGS) entry which is preliminary data.</text>
</comment>
<reference evidence="2 3" key="1">
    <citation type="submission" date="2015-06" db="EMBL/GenBank/DDBJ databases">
        <title>Expansion of signal transduction pathways in fungi by whole-genome duplication.</title>
        <authorList>
            <consortium name="DOE Joint Genome Institute"/>
            <person name="Corrochano L.M."/>
            <person name="Kuo A."/>
            <person name="Marcet-Houben M."/>
            <person name="Polaino S."/>
            <person name="Salamov A."/>
            <person name="Villalobos J.M."/>
            <person name="Alvarez M.I."/>
            <person name="Avalos J."/>
            <person name="Benito E.P."/>
            <person name="Benoit I."/>
            <person name="Burger G."/>
            <person name="Camino L.P."/>
            <person name="Canovas D."/>
            <person name="Cerda-Olmedo E."/>
            <person name="Cheng J.-F."/>
            <person name="Dominguez A."/>
            <person name="Elias M."/>
            <person name="Eslava A.P."/>
            <person name="Glaser F."/>
            <person name="Grimwood J."/>
            <person name="Gutierrez G."/>
            <person name="Heitman J."/>
            <person name="Henrissat B."/>
            <person name="Iturriaga E.A."/>
            <person name="Lang B.F."/>
            <person name="Lavin J.L."/>
            <person name="Lee S."/>
            <person name="Li W."/>
            <person name="Lindquist E."/>
            <person name="Lopez-Garcia S."/>
            <person name="Luque E.M."/>
            <person name="Marcos A.T."/>
            <person name="Martin J."/>
            <person name="Mccluskey K."/>
            <person name="Medina H.R."/>
            <person name="Miralles-Duran A."/>
            <person name="Miyazaki A."/>
            <person name="Munoz-Torres E."/>
            <person name="Oguiza J.A."/>
            <person name="Ohm R."/>
            <person name="Olmedo M."/>
            <person name="Orejas M."/>
            <person name="Ortiz-Castellanos L."/>
            <person name="Pisabarro A.G."/>
            <person name="Rodriguez-Romero J."/>
            <person name="Ruiz-Herrera J."/>
            <person name="Ruiz-Vazquez R."/>
            <person name="Sanz C."/>
            <person name="Schackwitz W."/>
            <person name="Schmutz J."/>
            <person name="Shahriari M."/>
            <person name="Shelest E."/>
            <person name="Silva-Franco F."/>
            <person name="Soanes D."/>
            <person name="Syed K."/>
            <person name="Tagua V.G."/>
            <person name="Talbot N.J."/>
            <person name="Thon M."/>
            <person name="De Vries R.P."/>
            <person name="Wiebenga A."/>
            <person name="Yadav J.S."/>
            <person name="Braun E.L."/>
            <person name="Baker S."/>
            <person name="Garre V."/>
            <person name="Horwitz B."/>
            <person name="Torres-Martinez S."/>
            <person name="Idnurm A."/>
            <person name="Herrera-Estrella A."/>
            <person name="Gabaldon T."/>
            <person name="Grigoriev I.V."/>
        </authorList>
    </citation>
    <scope>NUCLEOTIDE SEQUENCE [LARGE SCALE GENOMIC DNA]</scope>
    <source>
        <strain evidence="2 3">CBS 277.49</strain>
    </source>
</reference>
<keyword evidence="3" id="KW-1185">Reference proteome</keyword>
<feature type="signal peptide" evidence="1">
    <location>
        <begin position="1"/>
        <end position="18"/>
    </location>
</feature>
<dbReference type="InterPro" id="IPR021054">
    <property type="entry name" value="Cell_wall_mannoprotein_1"/>
</dbReference>
<dbReference type="Pfam" id="PF12296">
    <property type="entry name" value="HsbA"/>
    <property type="match status" value="1"/>
</dbReference>
<gene>
    <name evidence="2" type="ORF">MUCCIDRAFT_158131</name>
</gene>
<feature type="chain" id="PRO_5007899629" evidence="1">
    <location>
        <begin position="19"/>
        <end position="185"/>
    </location>
</feature>
<keyword evidence="1" id="KW-0732">Signal</keyword>
<dbReference type="AlphaFoldDB" id="A0A168PKZ1"/>
<protein>
    <submittedName>
        <fullName evidence="2">Uncharacterized protein</fullName>
    </submittedName>
</protein>
<evidence type="ECO:0000313" key="2">
    <source>
        <dbReference type="EMBL" id="OAD07875.1"/>
    </source>
</evidence>